<accession>A0A8S9ZJM6</accession>
<organism evidence="1 2">
    <name type="scientific">Meloidogyne graminicola</name>
    <dbReference type="NCBI Taxonomy" id="189291"/>
    <lineage>
        <taxon>Eukaryota</taxon>
        <taxon>Metazoa</taxon>
        <taxon>Ecdysozoa</taxon>
        <taxon>Nematoda</taxon>
        <taxon>Chromadorea</taxon>
        <taxon>Rhabditida</taxon>
        <taxon>Tylenchina</taxon>
        <taxon>Tylenchomorpha</taxon>
        <taxon>Tylenchoidea</taxon>
        <taxon>Meloidogynidae</taxon>
        <taxon>Meloidogyninae</taxon>
        <taxon>Meloidogyne</taxon>
    </lineage>
</organism>
<dbReference type="EMBL" id="JABEBT010000076">
    <property type="protein sequence ID" value="KAF7633468.1"/>
    <property type="molecule type" value="Genomic_DNA"/>
</dbReference>
<evidence type="ECO:0000313" key="1">
    <source>
        <dbReference type="EMBL" id="KAF7633468.1"/>
    </source>
</evidence>
<dbReference type="AlphaFoldDB" id="A0A8S9ZJM6"/>
<keyword evidence="2" id="KW-1185">Reference proteome</keyword>
<name>A0A8S9ZJM6_9BILA</name>
<protein>
    <submittedName>
        <fullName evidence="1">Uncharacterized protein</fullName>
    </submittedName>
</protein>
<sequence length="282" mass="33330">MALLEKKYFGIIETKFRNYFIFYINPYLNEQKLQKLKKLFLNKIINERKSLKHPKINEDKEEFFVDYAVLAFEQIVEDDDDELSAYFHFETCFTEEDYFYEYCQIDLMTKPMNAEFNDELTKLKIFSDGIVDNKGNQIIKLGYNISICLDMFSCPLYDGIIGNKENITKIAKSIEANYNSELNNYYLNGLCNDKIKERKQIGLELKNANITINFNGKDLANYSYNNTCKIGLNSDFKELSFPINIFNNYCIFFDSSLKQVAFSPKKENIKELEYSIYLYNNY</sequence>
<reference evidence="1" key="1">
    <citation type="journal article" date="2020" name="Ecol. Evol.">
        <title>Genome structure and content of the rice root-knot nematode (Meloidogyne graminicola).</title>
        <authorList>
            <person name="Phan N.T."/>
            <person name="Danchin E.G.J."/>
            <person name="Klopp C."/>
            <person name="Perfus-Barbeoch L."/>
            <person name="Kozlowski D.K."/>
            <person name="Koutsovoulos G.D."/>
            <person name="Lopez-Roques C."/>
            <person name="Bouchez O."/>
            <person name="Zahm M."/>
            <person name="Besnard G."/>
            <person name="Bellafiore S."/>
        </authorList>
    </citation>
    <scope>NUCLEOTIDE SEQUENCE</scope>
    <source>
        <strain evidence="1">VN-18</strain>
    </source>
</reference>
<comment type="caution">
    <text evidence="1">The sequence shown here is derived from an EMBL/GenBank/DDBJ whole genome shotgun (WGS) entry which is preliminary data.</text>
</comment>
<gene>
    <name evidence="1" type="ORF">Mgra_00007157</name>
</gene>
<dbReference type="OrthoDB" id="5899904at2759"/>
<proteinExistence type="predicted"/>
<dbReference type="Proteomes" id="UP000605970">
    <property type="component" value="Unassembled WGS sequence"/>
</dbReference>
<evidence type="ECO:0000313" key="2">
    <source>
        <dbReference type="Proteomes" id="UP000605970"/>
    </source>
</evidence>